<feature type="compositionally biased region" description="Basic and acidic residues" evidence="1">
    <location>
        <begin position="93"/>
        <end position="103"/>
    </location>
</feature>
<reference evidence="3" key="1">
    <citation type="submission" date="2022-11" db="UniProtKB">
        <authorList>
            <consortium name="WormBaseParasite"/>
        </authorList>
    </citation>
    <scope>IDENTIFICATION</scope>
</reference>
<feature type="region of interest" description="Disordered" evidence="1">
    <location>
        <begin position="47"/>
        <end position="107"/>
    </location>
</feature>
<protein>
    <submittedName>
        <fullName evidence="3">Uncharacterized protein</fullName>
    </submittedName>
</protein>
<dbReference type="Proteomes" id="UP000887565">
    <property type="component" value="Unplaced"/>
</dbReference>
<feature type="compositionally biased region" description="Basic and acidic residues" evidence="1">
    <location>
        <begin position="62"/>
        <end position="74"/>
    </location>
</feature>
<accession>A0A915IHN9</accession>
<organism evidence="2 3">
    <name type="scientific">Romanomermis culicivorax</name>
    <name type="common">Nematode worm</name>
    <dbReference type="NCBI Taxonomy" id="13658"/>
    <lineage>
        <taxon>Eukaryota</taxon>
        <taxon>Metazoa</taxon>
        <taxon>Ecdysozoa</taxon>
        <taxon>Nematoda</taxon>
        <taxon>Enoplea</taxon>
        <taxon>Dorylaimia</taxon>
        <taxon>Mermithida</taxon>
        <taxon>Mermithoidea</taxon>
        <taxon>Mermithidae</taxon>
        <taxon>Romanomermis</taxon>
    </lineage>
</organism>
<evidence type="ECO:0000313" key="3">
    <source>
        <dbReference type="WBParaSite" id="nRc.2.0.1.t13363-RA"/>
    </source>
</evidence>
<dbReference type="WBParaSite" id="nRc.2.0.1.t13363-RA">
    <property type="protein sequence ID" value="nRc.2.0.1.t13363-RA"/>
    <property type="gene ID" value="nRc.2.0.1.g13363"/>
</dbReference>
<sequence length="259" mass="29357">MNISNPCSKHCRPHNNLLQLSTKFCSFSQRNKKRQYDFEIDDLPSGSDFTNEVPRASSPVADEQHSVSDLHSVKNTDSTTNDDDDDNDSIQEESVRNFSSEHETSEDDEIEQEALWLCDKIRCKLSKEDFACLLLFVQRRFRITDVALTGILKIFKLALPESNSITNAKSLIKLAETVLVDQNQDSAKIIKICEDCKTVIVSECNLPNCGLQNVPQLGNEFITHNVENQIANILRTHGAEIFTYWYETGDVDLHTDIVT</sequence>
<name>A0A915IHN9_ROMCU</name>
<proteinExistence type="predicted"/>
<dbReference type="AlphaFoldDB" id="A0A915IHN9"/>
<evidence type="ECO:0000313" key="2">
    <source>
        <dbReference type="Proteomes" id="UP000887565"/>
    </source>
</evidence>
<evidence type="ECO:0000256" key="1">
    <source>
        <dbReference type="SAM" id="MobiDB-lite"/>
    </source>
</evidence>
<feature type="compositionally biased region" description="Acidic residues" evidence="1">
    <location>
        <begin position="80"/>
        <end position="91"/>
    </location>
</feature>
<keyword evidence="2" id="KW-1185">Reference proteome</keyword>